<dbReference type="SUPFAM" id="SSF158668">
    <property type="entry name" value="MtlR-like"/>
    <property type="match status" value="1"/>
</dbReference>
<dbReference type="EMBL" id="NFEN01000135">
    <property type="protein sequence ID" value="OUA19781.1"/>
    <property type="molecule type" value="Genomic_DNA"/>
</dbReference>
<reference evidence="1 2" key="1">
    <citation type="submission" date="2016-10" db="EMBL/GenBank/DDBJ databases">
        <title>Comparative genomics of Bacillus thuringiensis reveals a path to pathogens against multiple invertebrate hosts.</title>
        <authorList>
            <person name="Zheng J."/>
            <person name="Gao Q."/>
            <person name="Liu H."/>
            <person name="Peng D."/>
            <person name="Ruan L."/>
            <person name="Sun M."/>
        </authorList>
    </citation>
    <scope>NUCLEOTIDE SEQUENCE [LARGE SCALE GENOMIC DNA]</scope>
    <source>
        <strain evidence="1">I13</strain>
    </source>
</reference>
<name>A0A9X6KML7_BACTU</name>
<evidence type="ECO:0000313" key="1">
    <source>
        <dbReference type="EMBL" id="OUA19781.1"/>
    </source>
</evidence>
<evidence type="ECO:0000313" key="2">
    <source>
        <dbReference type="Proteomes" id="UP000195077"/>
    </source>
</evidence>
<proteinExistence type="predicted"/>
<dbReference type="InterPro" id="IPR038026">
    <property type="entry name" value="MtlR-like_sf"/>
</dbReference>
<protein>
    <submittedName>
        <fullName evidence="1">DUF4145 domain-containing protein</fullName>
    </submittedName>
</protein>
<dbReference type="RefSeq" id="WP_021728370.1">
    <property type="nucleotide sequence ID" value="NZ_CP059975.1"/>
</dbReference>
<accession>A0A9X6KML7</accession>
<sequence>MNSVELIENEVFGILDEISGIFSVKITEQVREFLTVTDGEDSLQIVLRGHLYVEYELERLLRHNIENPDSILTNRFMFMNKLNLATALGLLPESKKKAYKKLNDLRNKYAHKIRFEVSDKDLEDFISVMDREVKDDFVEKHKGVHVADTNLKLKHALSALWTDASRTVYFREIEKYKETMEFVRELSGVFDGNREEFLNFKKQKLLELKGRIEFITDEY</sequence>
<gene>
    <name evidence="1" type="ORF">BK775_24460</name>
</gene>
<dbReference type="Proteomes" id="UP000195077">
    <property type="component" value="Unassembled WGS sequence"/>
</dbReference>
<comment type="caution">
    <text evidence="1">The sequence shown here is derived from an EMBL/GenBank/DDBJ whole genome shotgun (WGS) entry which is preliminary data.</text>
</comment>
<dbReference type="AlphaFoldDB" id="A0A9X6KML7"/>
<organism evidence="1 2">
    <name type="scientific">Bacillus thuringiensis</name>
    <dbReference type="NCBI Taxonomy" id="1428"/>
    <lineage>
        <taxon>Bacteria</taxon>
        <taxon>Bacillati</taxon>
        <taxon>Bacillota</taxon>
        <taxon>Bacilli</taxon>
        <taxon>Bacillales</taxon>
        <taxon>Bacillaceae</taxon>
        <taxon>Bacillus</taxon>
        <taxon>Bacillus cereus group</taxon>
    </lineage>
</organism>